<proteinExistence type="predicted"/>
<gene>
    <name evidence="1" type="ORF">KS419_00510</name>
</gene>
<evidence type="ECO:0000313" key="2">
    <source>
        <dbReference type="Proteomes" id="UP000784880"/>
    </source>
</evidence>
<keyword evidence="2" id="KW-1185">Reference proteome</keyword>
<comment type="caution">
    <text evidence="1">The sequence shown here is derived from an EMBL/GenBank/DDBJ whole genome shotgun (WGS) entry which is preliminary data.</text>
</comment>
<accession>A0ABS6JAN7</accession>
<name>A0ABS6JAN7_9BACI</name>
<dbReference type="Proteomes" id="UP000784880">
    <property type="component" value="Unassembled WGS sequence"/>
</dbReference>
<evidence type="ECO:0000313" key="1">
    <source>
        <dbReference type="EMBL" id="MBU9710244.1"/>
    </source>
</evidence>
<dbReference type="CDD" id="cd05403">
    <property type="entry name" value="NT_KNTase_like"/>
    <property type="match status" value="1"/>
</dbReference>
<sequence length="241" mass="27654">MLARNFKPDPFATARQFVHDHFPYCDGVILSGSIIQGNATSTSDLDVIIFDRNVPSSFRESFLYHDWPMEIFVHNLTSYKQIFITDYERAIPTLPTMISEGKALFDLGGIISSIKLEANQLLQAGPEPWSKKTINMKRYFITDVLNDFIDAEDRGEEVVIANTLLQWLQEFFLRTNGNWIGEAKWIIRTLRKYDAPFATKYVESFDSFYRTGNKEPIITLADQILAPYGGRLFHGFSMGEN</sequence>
<organism evidence="1 2">
    <name type="scientific">Evansella tamaricis</name>
    <dbReference type="NCBI Taxonomy" id="2069301"/>
    <lineage>
        <taxon>Bacteria</taxon>
        <taxon>Bacillati</taxon>
        <taxon>Bacillota</taxon>
        <taxon>Bacilli</taxon>
        <taxon>Bacillales</taxon>
        <taxon>Bacillaceae</taxon>
        <taxon>Evansella</taxon>
    </lineage>
</organism>
<protein>
    <submittedName>
        <fullName evidence="1">Nucleotidyltransferase domain-containing protein</fullName>
    </submittedName>
</protein>
<dbReference type="EMBL" id="JAHQCS010000011">
    <property type="protein sequence ID" value="MBU9710244.1"/>
    <property type="molecule type" value="Genomic_DNA"/>
</dbReference>
<reference evidence="1 2" key="1">
    <citation type="submission" date="2021-06" db="EMBL/GenBank/DDBJ databases">
        <title>Bacillus sp. RD4P76, an endophyte from a halophyte.</title>
        <authorList>
            <person name="Sun J.-Q."/>
        </authorList>
    </citation>
    <scope>NUCLEOTIDE SEQUENCE [LARGE SCALE GENOMIC DNA]</scope>
    <source>
        <strain evidence="1 2">CGMCC 1.15917</strain>
    </source>
</reference>